<gene>
    <name evidence="1" type="ORF">HLH35_12190</name>
</gene>
<protein>
    <submittedName>
        <fullName evidence="1">Uncharacterized protein</fullName>
    </submittedName>
</protein>
<proteinExistence type="predicted"/>
<sequence>MATSRYPHSLAHPNGFRTVTVYSPEEEKAAMAQFADFRRENNEAFEKAKAGEPISRRTRANG</sequence>
<keyword evidence="2" id="KW-1185">Reference proteome</keyword>
<evidence type="ECO:0000313" key="1">
    <source>
        <dbReference type="EMBL" id="MBB2172869.1"/>
    </source>
</evidence>
<reference evidence="1 2" key="1">
    <citation type="submission" date="2020-04" db="EMBL/GenBank/DDBJ databases">
        <title>Description of novel Gluconacetobacter.</title>
        <authorList>
            <person name="Sombolestani A."/>
        </authorList>
    </citation>
    <scope>NUCLEOTIDE SEQUENCE [LARGE SCALE GENOMIC DNA]</scope>
    <source>
        <strain evidence="1 2">LMG 27724</strain>
    </source>
</reference>
<dbReference type="RefSeq" id="WP_182979395.1">
    <property type="nucleotide sequence ID" value="NZ_BAABGB010000005.1"/>
</dbReference>
<name>A0A7W4J1C3_9PROT</name>
<dbReference type="Proteomes" id="UP000577891">
    <property type="component" value="Unassembled WGS sequence"/>
</dbReference>
<dbReference type="AlphaFoldDB" id="A0A7W4J1C3"/>
<organism evidence="1 2">
    <name type="scientific">Gluconacetobacter asukensis</name>
    <dbReference type="NCBI Taxonomy" id="1017181"/>
    <lineage>
        <taxon>Bacteria</taxon>
        <taxon>Pseudomonadati</taxon>
        <taxon>Pseudomonadota</taxon>
        <taxon>Alphaproteobacteria</taxon>
        <taxon>Acetobacterales</taxon>
        <taxon>Acetobacteraceae</taxon>
        <taxon>Gluconacetobacter</taxon>
    </lineage>
</organism>
<evidence type="ECO:0000313" key="2">
    <source>
        <dbReference type="Proteomes" id="UP000577891"/>
    </source>
</evidence>
<comment type="caution">
    <text evidence="1">The sequence shown here is derived from an EMBL/GenBank/DDBJ whole genome shotgun (WGS) entry which is preliminary data.</text>
</comment>
<accession>A0A7W4J1C3</accession>
<dbReference type="EMBL" id="JABEQE010000010">
    <property type="protein sequence ID" value="MBB2172869.1"/>
    <property type="molecule type" value="Genomic_DNA"/>
</dbReference>